<organism evidence="2 3">
    <name type="scientific">Trichinella britovi</name>
    <name type="common">Parasitic roundworm</name>
    <dbReference type="NCBI Taxonomy" id="45882"/>
    <lineage>
        <taxon>Eukaryota</taxon>
        <taxon>Metazoa</taxon>
        <taxon>Ecdysozoa</taxon>
        <taxon>Nematoda</taxon>
        <taxon>Enoplea</taxon>
        <taxon>Dorylaimia</taxon>
        <taxon>Trichinellida</taxon>
        <taxon>Trichinellidae</taxon>
        <taxon>Trichinella</taxon>
    </lineage>
</organism>
<accession>A0A0V1D024</accession>
<name>A0A0V1D024_TRIBR</name>
<protein>
    <submittedName>
        <fullName evidence="2">Uncharacterized protein</fullName>
    </submittedName>
</protein>
<dbReference type="EMBL" id="JYDI01000064">
    <property type="protein sequence ID" value="KRY54826.1"/>
    <property type="molecule type" value="Genomic_DNA"/>
</dbReference>
<reference evidence="2 3" key="1">
    <citation type="submission" date="2015-01" db="EMBL/GenBank/DDBJ databases">
        <title>Evolution of Trichinella species and genotypes.</title>
        <authorList>
            <person name="Korhonen P.K."/>
            <person name="Edoardo P."/>
            <person name="Giuseppe L.R."/>
            <person name="Gasser R.B."/>
        </authorList>
    </citation>
    <scope>NUCLEOTIDE SEQUENCE [LARGE SCALE GENOMIC DNA]</scope>
    <source>
        <strain evidence="2">ISS120</strain>
    </source>
</reference>
<sequence>MPPQAEAPPIDKEGTLRNTDWPEADRTRKAEVRIPSEESPLSVVKLMLRLIMQQLTNQGEMGIDFLSKYRKSCHFQLWRSVEVER</sequence>
<dbReference type="Proteomes" id="UP000054653">
    <property type="component" value="Unassembled WGS sequence"/>
</dbReference>
<keyword evidence="3" id="KW-1185">Reference proteome</keyword>
<comment type="caution">
    <text evidence="2">The sequence shown here is derived from an EMBL/GenBank/DDBJ whole genome shotgun (WGS) entry which is preliminary data.</text>
</comment>
<feature type="compositionally biased region" description="Basic and acidic residues" evidence="1">
    <location>
        <begin position="23"/>
        <end position="33"/>
    </location>
</feature>
<evidence type="ECO:0000313" key="2">
    <source>
        <dbReference type="EMBL" id="KRY54826.1"/>
    </source>
</evidence>
<dbReference type="AlphaFoldDB" id="A0A0V1D024"/>
<gene>
    <name evidence="2" type="ORF">T03_16638</name>
</gene>
<dbReference type="OrthoDB" id="5933357at2759"/>
<proteinExistence type="predicted"/>
<feature type="region of interest" description="Disordered" evidence="1">
    <location>
        <begin position="1"/>
        <end position="33"/>
    </location>
</feature>
<evidence type="ECO:0000313" key="3">
    <source>
        <dbReference type="Proteomes" id="UP000054653"/>
    </source>
</evidence>
<evidence type="ECO:0000256" key="1">
    <source>
        <dbReference type="SAM" id="MobiDB-lite"/>
    </source>
</evidence>